<gene>
    <name evidence="1" type="ORF">PHMEG_0008624</name>
</gene>
<evidence type="ECO:0000313" key="2">
    <source>
        <dbReference type="Proteomes" id="UP000198211"/>
    </source>
</evidence>
<evidence type="ECO:0000313" key="1">
    <source>
        <dbReference type="EMBL" id="OWZ17434.1"/>
    </source>
</evidence>
<name>A0A225WJ21_9STRA</name>
<reference evidence="2" key="1">
    <citation type="submission" date="2017-03" db="EMBL/GenBank/DDBJ databases">
        <title>Phytopthora megakarya and P. palmivora, two closely related causual agents of cacao black pod achieved similar genome size and gene model numbers by different mechanisms.</title>
        <authorList>
            <person name="Ali S."/>
            <person name="Shao J."/>
            <person name="Larry D.J."/>
            <person name="Kronmiller B."/>
            <person name="Shen D."/>
            <person name="Strem M.D."/>
            <person name="Melnick R.L."/>
            <person name="Guiltinan M.J."/>
            <person name="Tyler B.M."/>
            <person name="Meinhardt L.W."/>
            <person name="Bailey B.A."/>
        </authorList>
    </citation>
    <scope>NUCLEOTIDE SEQUENCE [LARGE SCALE GENOMIC DNA]</scope>
    <source>
        <strain evidence="2">zdho120</strain>
    </source>
</reference>
<accession>A0A225WJ21</accession>
<protein>
    <submittedName>
        <fullName evidence="1">Uncharacterized protein</fullName>
    </submittedName>
</protein>
<sequence length="102" mass="11837">MTPMKEGERRGLVSTIRDVAVKKARQISFVRQSVELAPFACLQIETKLRLDNVLRLAIYRLRSVENFYFFWRLDSMSTMSSSCLCGDYLTFLSNTDLKKALF</sequence>
<dbReference type="AlphaFoldDB" id="A0A225WJ21"/>
<keyword evidence="2" id="KW-1185">Reference proteome</keyword>
<dbReference type="EMBL" id="NBNE01000753">
    <property type="protein sequence ID" value="OWZ17434.1"/>
    <property type="molecule type" value="Genomic_DNA"/>
</dbReference>
<proteinExistence type="predicted"/>
<dbReference type="Proteomes" id="UP000198211">
    <property type="component" value="Unassembled WGS sequence"/>
</dbReference>
<comment type="caution">
    <text evidence="1">The sequence shown here is derived from an EMBL/GenBank/DDBJ whole genome shotgun (WGS) entry which is preliminary data.</text>
</comment>
<organism evidence="1 2">
    <name type="scientific">Phytophthora megakarya</name>
    <dbReference type="NCBI Taxonomy" id="4795"/>
    <lineage>
        <taxon>Eukaryota</taxon>
        <taxon>Sar</taxon>
        <taxon>Stramenopiles</taxon>
        <taxon>Oomycota</taxon>
        <taxon>Peronosporomycetes</taxon>
        <taxon>Peronosporales</taxon>
        <taxon>Peronosporaceae</taxon>
        <taxon>Phytophthora</taxon>
    </lineage>
</organism>